<proteinExistence type="predicted"/>
<feature type="compositionally biased region" description="Basic and acidic residues" evidence="1">
    <location>
        <begin position="177"/>
        <end position="186"/>
    </location>
</feature>
<keyword evidence="3" id="KW-1185">Reference proteome</keyword>
<feature type="compositionally biased region" description="Polar residues" evidence="1">
    <location>
        <begin position="202"/>
        <end position="212"/>
    </location>
</feature>
<protein>
    <submittedName>
        <fullName evidence="2">Uncharacterized protein</fullName>
    </submittedName>
</protein>
<sequence length="212" mass="24160">MGRVSVWGFPWCVDVTEYAVVDIFDYISKVVGLNIHELIKQRDLSQSRVEDLLRMVGNDQKSSKERMDTWEDDDSISESSSIYRSDLPLENSTILTITMKTVKVVMTDNIIFSHMTTFVCTEIPDEYCKEVRCLELEESSKDDLEYHDPSISGNMVLALPCYGEQNVIIQEIPTPVNEDREERQDQDNATNGVLESRLDDAQLSNESPLAIP</sequence>
<reference evidence="2 3" key="1">
    <citation type="submission" date="2024-08" db="EMBL/GenBank/DDBJ databases">
        <title>Insights into the chromosomal genome structure of Flemingia macrophylla.</title>
        <authorList>
            <person name="Ding Y."/>
            <person name="Zhao Y."/>
            <person name="Bi W."/>
            <person name="Wu M."/>
            <person name="Zhao G."/>
            <person name="Gong Y."/>
            <person name="Li W."/>
            <person name="Zhang P."/>
        </authorList>
    </citation>
    <scope>NUCLEOTIDE SEQUENCE [LARGE SCALE GENOMIC DNA]</scope>
    <source>
        <strain evidence="2">DYQJB</strain>
        <tissue evidence="2">Leaf</tissue>
    </source>
</reference>
<dbReference type="AlphaFoldDB" id="A0ABD1L6D7"/>
<feature type="region of interest" description="Disordered" evidence="1">
    <location>
        <begin position="175"/>
        <end position="212"/>
    </location>
</feature>
<evidence type="ECO:0000313" key="3">
    <source>
        <dbReference type="Proteomes" id="UP001603857"/>
    </source>
</evidence>
<dbReference type="EMBL" id="JBGMDY010000011">
    <property type="protein sequence ID" value="KAL2319074.1"/>
    <property type="molecule type" value="Genomic_DNA"/>
</dbReference>
<gene>
    <name evidence="2" type="ORF">Fmac_032950</name>
</gene>
<name>A0ABD1L6D7_9FABA</name>
<accession>A0ABD1L6D7</accession>
<organism evidence="2 3">
    <name type="scientific">Flemingia macrophylla</name>
    <dbReference type="NCBI Taxonomy" id="520843"/>
    <lineage>
        <taxon>Eukaryota</taxon>
        <taxon>Viridiplantae</taxon>
        <taxon>Streptophyta</taxon>
        <taxon>Embryophyta</taxon>
        <taxon>Tracheophyta</taxon>
        <taxon>Spermatophyta</taxon>
        <taxon>Magnoliopsida</taxon>
        <taxon>eudicotyledons</taxon>
        <taxon>Gunneridae</taxon>
        <taxon>Pentapetalae</taxon>
        <taxon>rosids</taxon>
        <taxon>fabids</taxon>
        <taxon>Fabales</taxon>
        <taxon>Fabaceae</taxon>
        <taxon>Papilionoideae</taxon>
        <taxon>50 kb inversion clade</taxon>
        <taxon>NPAAA clade</taxon>
        <taxon>indigoferoid/millettioid clade</taxon>
        <taxon>Phaseoleae</taxon>
        <taxon>Flemingia</taxon>
    </lineage>
</organism>
<dbReference type="Proteomes" id="UP001603857">
    <property type="component" value="Unassembled WGS sequence"/>
</dbReference>
<comment type="caution">
    <text evidence="2">The sequence shown here is derived from an EMBL/GenBank/DDBJ whole genome shotgun (WGS) entry which is preliminary data.</text>
</comment>
<evidence type="ECO:0000313" key="2">
    <source>
        <dbReference type="EMBL" id="KAL2319074.1"/>
    </source>
</evidence>
<evidence type="ECO:0000256" key="1">
    <source>
        <dbReference type="SAM" id="MobiDB-lite"/>
    </source>
</evidence>